<dbReference type="Proteomes" id="UP000266188">
    <property type="component" value="Unassembled WGS sequence"/>
</dbReference>
<gene>
    <name evidence="1" type="ORF">PHISCL_02056</name>
</gene>
<organism evidence="1 2">
    <name type="scientific">Aspergillus sclerotialis</name>
    <dbReference type="NCBI Taxonomy" id="2070753"/>
    <lineage>
        <taxon>Eukaryota</taxon>
        <taxon>Fungi</taxon>
        <taxon>Dikarya</taxon>
        <taxon>Ascomycota</taxon>
        <taxon>Pezizomycotina</taxon>
        <taxon>Eurotiomycetes</taxon>
        <taxon>Eurotiomycetidae</taxon>
        <taxon>Eurotiales</taxon>
        <taxon>Aspergillaceae</taxon>
        <taxon>Aspergillus</taxon>
        <taxon>Aspergillus subgen. Polypaecilum</taxon>
    </lineage>
</organism>
<reference evidence="2" key="1">
    <citation type="submission" date="2017-02" db="EMBL/GenBank/DDBJ databases">
        <authorList>
            <person name="Tafer H."/>
            <person name="Lopandic K."/>
        </authorList>
    </citation>
    <scope>NUCLEOTIDE SEQUENCE [LARGE SCALE GENOMIC DNA]</scope>
    <source>
        <strain evidence="2">CBS 366.77</strain>
    </source>
</reference>
<dbReference type="OrthoDB" id="5412100at2759"/>
<dbReference type="EMBL" id="MVGC01000043">
    <property type="protein sequence ID" value="RJE25589.1"/>
    <property type="molecule type" value="Genomic_DNA"/>
</dbReference>
<comment type="caution">
    <text evidence="1">The sequence shown here is derived from an EMBL/GenBank/DDBJ whole genome shotgun (WGS) entry which is preliminary data.</text>
</comment>
<dbReference type="STRING" id="2070753.A0A3A2ZR02"/>
<dbReference type="AlphaFoldDB" id="A0A3A2ZR02"/>
<proteinExistence type="predicted"/>
<keyword evidence="2" id="KW-1185">Reference proteome</keyword>
<evidence type="ECO:0000313" key="1">
    <source>
        <dbReference type="EMBL" id="RJE25589.1"/>
    </source>
</evidence>
<protein>
    <submittedName>
        <fullName evidence="1">Cytosolic regulator Pianissimo</fullName>
    </submittedName>
</protein>
<evidence type="ECO:0000313" key="2">
    <source>
        <dbReference type="Proteomes" id="UP000266188"/>
    </source>
</evidence>
<sequence>MTEAHGQYSIKAKQPERFHQTHLFRKTLTIIESHHFRLQARRFALDLFDKSVMRRIVLEEEDSELESDATSSQESE</sequence>
<name>A0A3A2ZR02_9EURO</name>
<accession>A0A3A2ZR02</accession>